<evidence type="ECO:0000256" key="1">
    <source>
        <dbReference type="SAM" id="MobiDB-lite"/>
    </source>
</evidence>
<name>A0A061RGA3_9CHLO</name>
<gene>
    <name evidence="2" type="ORF">TSPGSL018_784</name>
</gene>
<feature type="region of interest" description="Disordered" evidence="1">
    <location>
        <begin position="29"/>
        <end position="50"/>
    </location>
</feature>
<dbReference type="EMBL" id="GBEZ01014082">
    <property type="protein sequence ID" value="JAC71962.1"/>
    <property type="molecule type" value="Transcribed_RNA"/>
</dbReference>
<reference evidence="2" key="1">
    <citation type="submission" date="2014-05" db="EMBL/GenBank/DDBJ databases">
        <title>The transcriptome of the halophilic microalga Tetraselmis sp. GSL018 isolated from the Great Salt Lake, Utah.</title>
        <authorList>
            <person name="Jinkerson R.E."/>
            <person name="D'Adamo S."/>
            <person name="Posewitz M.C."/>
        </authorList>
    </citation>
    <scope>NUCLEOTIDE SEQUENCE</scope>
    <source>
        <strain evidence="2">GSL018</strain>
    </source>
</reference>
<sequence length="50" mass="5745">MSKVGHDLRSLYAPPNNYRQLALTPHNSVYNDDVGQFSRRRGKDHSHVPL</sequence>
<feature type="non-terminal residue" evidence="2">
    <location>
        <position position="50"/>
    </location>
</feature>
<accession>A0A061RGA3</accession>
<dbReference type="AlphaFoldDB" id="A0A061RGA3"/>
<organism evidence="2">
    <name type="scientific">Tetraselmis sp. GSL018</name>
    <dbReference type="NCBI Taxonomy" id="582737"/>
    <lineage>
        <taxon>Eukaryota</taxon>
        <taxon>Viridiplantae</taxon>
        <taxon>Chlorophyta</taxon>
        <taxon>core chlorophytes</taxon>
        <taxon>Chlorodendrophyceae</taxon>
        <taxon>Chlorodendrales</taxon>
        <taxon>Chlorodendraceae</taxon>
        <taxon>Tetraselmis</taxon>
    </lineage>
</organism>
<proteinExistence type="predicted"/>
<evidence type="ECO:0000313" key="2">
    <source>
        <dbReference type="EMBL" id="JAC71962.1"/>
    </source>
</evidence>
<protein>
    <submittedName>
        <fullName evidence="2">Uncharacterized protein</fullName>
    </submittedName>
</protein>